<proteinExistence type="predicted"/>
<evidence type="ECO:0000313" key="2">
    <source>
        <dbReference type="EMBL" id="CAG6784604.1"/>
    </source>
</evidence>
<dbReference type="EMBL" id="HBUF01638737">
    <property type="protein sequence ID" value="CAG6784604.1"/>
    <property type="molecule type" value="Transcribed_RNA"/>
</dbReference>
<keyword evidence="1" id="KW-1133">Transmembrane helix</keyword>
<reference evidence="2" key="1">
    <citation type="submission" date="2021-05" db="EMBL/GenBank/DDBJ databases">
        <authorList>
            <person name="Alioto T."/>
            <person name="Alioto T."/>
            <person name="Gomez Garrido J."/>
        </authorList>
    </citation>
    <scope>NUCLEOTIDE SEQUENCE</scope>
</reference>
<name>A0A8D9FCL5_9HEMI</name>
<keyword evidence="1" id="KW-0472">Membrane</keyword>
<feature type="transmembrane region" description="Helical" evidence="1">
    <location>
        <begin position="20"/>
        <end position="51"/>
    </location>
</feature>
<dbReference type="AlphaFoldDB" id="A0A8D9FCL5"/>
<protein>
    <submittedName>
        <fullName evidence="2">Uncharacterized protein</fullName>
    </submittedName>
</protein>
<evidence type="ECO:0000256" key="1">
    <source>
        <dbReference type="SAM" id="Phobius"/>
    </source>
</evidence>
<sequence length="111" mass="12709">MHILKQGCFSVAFPSSYNSIMYNIVSILFLGRYIILTYSSIYIAMCVLYLFHEKFPIRTAGNFLKIGSQLYKNSVFIKSRHPLSGVSLKLSVRSYLVILYFETKFVPTGCT</sequence>
<accession>A0A8D9FCL5</accession>
<keyword evidence="1" id="KW-0812">Transmembrane</keyword>
<organism evidence="2">
    <name type="scientific">Cacopsylla melanoneura</name>
    <dbReference type="NCBI Taxonomy" id="428564"/>
    <lineage>
        <taxon>Eukaryota</taxon>
        <taxon>Metazoa</taxon>
        <taxon>Ecdysozoa</taxon>
        <taxon>Arthropoda</taxon>
        <taxon>Hexapoda</taxon>
        <taxon>Insecta</taxon>
        <taxon>Pterygota</taxon>
        <taxon>Neoptera</taxon>
        <taxon>Paraneoptera</taxon>
        <taxon>Hemiptera</taxon>
        <taxon>Sternorrhyncha</taxon>
        <taxon>Psylloidea</taxon>
        <taxon>Psyllidae</taxon>
        <taxon>Psyllinae</taxon>
        <taxon>Cacopsylla</taxon>
    </lineage>
</organism>